<keyword evidence="1" id="KW-0030">Aminoacyl-tRNA synthetase</keyword>
<protein>
    <submittedName>
        <fullName evidence="1">Glutamyl-and glutaminyl-tRNA synthetase</fullName>
    </submittedName>
</protein>
<gene>
    <name evidence="1" type="ORF">SCALIN_C22_0203</name>
</gene>
<sequence>MKKKRVPDKSDLDAIRDQILDFACTRHDFKTETDKFLRNGDWNGVFIVKFRDNPEEERLYCEAPLGEHFMRFGMDIDIDGEIWKNEHESILREASGYDVAVYPIPTEGEDRKRRCRLFSKAWVPNFSQRIFGLTLTNLLDCKKAVMLTLLRKRG</sequence>
<keyword evidence="2" id="KW-1185">Reference proteome</keyword>
<proteinExistence type="predicted"/>
<keyword evidence="1" id="KW-0436">Ligase</keyword>
<dbReference type="OrthoDB" id="268820at2"/>
<accession>A0A286U006</accession>
<dbReference type="EMBL" id="BAOS01000022">
    <property type="protein sequence ID" value="GAX61489.1"/>
    <property type="molecule type" value="Genomic_DNA"/>
</dbReference>
<dbReference type="Proteomes" id="UP000218542">
    <property type="component" value="Unassembled WGS sequence"/>
</dbReference>
<dbReference type="AlphaFoldDB" id="A0A286U006"/>
<organism evidence="1 2">
    <name type="scientific">Candidatus Scalindua japonica</name>
    <dbReference type="NCBI Taxonomy" id="1284222"/>
    <lineage>
        <taxon>Bacteria</taxon>
        <taxon>Pseudomonadati</taxon>
        <taxon>Planctomycetota</taxon>
        <taxon>Candidatus Brocadiia</taxon>
        <taxon>Candidatus Brocadiales</taxon>
        <taxon>Candidatus Scalinduaceae</taxon>
        <taxon>Candidatus Scalindua</taxon>
    </lineage>
</organism>
<evidence type="ECO:0000313" key="1">
    <source>
        <dbReference type="EMBL" id="GAX61489.1"/>
    </source>
</evidence>
<comment type="caution">
    <text evidence="1">The sequence shown here is derived from an EMBL/GenBank/DDBJ whole genome shotgun (WGS) entry which is preliminary data.</text>
</comment>
<evidence type="ECO:0000313" key="2">
    <source>
        <dbReference type="Proteomes" id="UP000218542"/>
    </source>
</evidence>
<name>A0A286U006_9BACT</name>
<reference evidence="2" key="1">
    <citation type="journal article" date="2017" name="Environ. Microbiol. Rep.">
        <title>Genetic Diversity of Marine Anaerobic Ammonium-Oxidizing Bacteria as Revealed by Genomic and Proteomic Analyses of 'Candidatus Scalindua japonica'.</title>
        <authorList>
            <person name="Oshiki M."/>
            <person name="Mizuto K."/>
            <person name="Kimura Z."/>
            <person name="Kindaichi T."/>
            <person name="Satoh H."/>
            <person name="Okabe S."/>
        </authorList>
    </citation>
    <scope>NUCLEOTIDE SEQUENCE [LARGE SCALE GENOMIC DNA]</scope>
    <source>
        <strain evidence="2">husup-a2</strain>
    </source>
</reference>
<dbReference type="RefSeq" id="WP_096894875.1">
    <property type="nucleotide sequence ID" value="NZ_BAOS01000022.1"/>
</dbReference>
<dbReference type="GO" id="GO:0004812">
    <property type="term" value="F:aminoacyl-tRNA ligase activity"/>
    <property type="evidence" value="ECO:0007669"/>
    <property type="project" value="UniProtKB-KW"/>
</dbReference>